<protein>
    <submittedName>
        <fullName evidence="2">Uncharacterized protein</fullName>
    </submittedName>
</protein>
<feature type="compositionally biased region" description="Polar residues" evidence="1">
    <location>
        <begin position="11"/>
        <end position="21"/>
    </location>
</feature>
<feature type="region of interest" description="Disordered" evidence="1">
    <location>
        <begin position="1"/>
        <end position="21"/>
    </location>
</feature>
<accession>A0A8S9QRW9</accession>
<dbReference type="EMBL" id="QGKX02000996">
    <property type="protein sequence ID" value="KAF3555233.1"/>
    <property type="molecule type" value="Genomic_DNA"/>
</dbReference>
<sequence length="109" mass="12134">MSGNTKDKVTVGNSAGKTTPATAAPMANVYAYATILEKIKNLVATCRHGKKTKTTSRFPHLNRKGNDKIYQTPQKLSHYRVGEISAHKSLSKKCFPETFRKNLRLLAEK</sequence>
<reference evidence="2" key="1">
    <citation type="submission" date="2019-12" db="EMBL/GenBank/DDBJ databases">
        <title>Genome sequencing and annotation of Brassica cretica.</title>
        <authorList>
            <person name="Studholme D.J."/>
            <person name="Sarris P."/>
        </authorList>
    </citation>
    <scope>NUCLEOTIDE SEQUENCE</scope>
    <source>
        <strain evidence="2">PFS-109/04</strain>
        <tissue evidence="2">Leaf</tissue>
    </source>
</reference>
<proteinExistence type="predicted"/>
<evidence type="ECO:0000313" key="2">
    <source>
        <dbReference type="EMBL" id="KAF3555233.1"/>
    </source>
</evidence>
<evidence type="ECO:0000256" key="1">
    <source>
        <dbReference type="SAM" id="MobiDB-lite"/>
    </source>
</evidence>
<dbReference type="AlphaFoldDB" id="A0A8S9QRW9"/>
<dbReference type="Proteomes" id="UP000712600">
    <property type="component" value="Unassembled WGS sequence"/>
</dbReference>
<organism evidence="2 3">
    <name type="scientific">Brassica cretica</name>
    <name type="common">Mustard</name>
    <dbReference type="NCBI Taxonomy" id="69181"/>
    <lineage>
        <taxon>Eukaryota</taxon>
        <taxon>Viridiplantae</taxon>
        <taxon>Streptophyta</taxon>
        <taxon>Embryophyta</taxon>
        <taxon>Tracheophyta</taxon>
        <taxon>Spermatophyta</taxon>
        <taxon>Magnoliopsida</taxon>
        <taxon>eudicotyledons</taxon>
        <taxon>Gunneridae</taxon>
        <taxon>Pentapetalae</taxon>
        <taxon>rosids</taxon>
        <taxon>malvids</taxon>
        <taxon>Brassicales</taxon>
        <taxon>Brassicaceae</taxon>
        <taxon>Brassiceae</taxon>
        <taxon>Brassica</taxon>
    </lineage>
</organism>
<name>A0A8S9QRW9_BRACR</name>
<evidence type="ECO:0000313" key="3">
    <source>
        <dbReference type="Proteomes" id="UP000712600"/>
    </source>
</evidence>
<comment type="caution">
    <text evidence="2">The sequence shown here is derived from an EMBL/GenBank/DDBJ whole genome shotgun (WGS) entry which is preliminary data.</text>
</comment>
<gene>
    <name evidence="2" type="ORF">F2Q69_00014093</name>
</gene>